<dbReference type="AlphaFoldDB" id="A0A4R9K2I6"/>
<organism evidence="1 2">
    <name type="scientific">Leptospira ognonensis</name>
    <dbReference type="NCBI Taxonomy" id="2484945"/>
    <lineage>
        <taxon>Bacteria</taxon>
        <taxon>Pseudomonadati</taxon>
        <taxon>Spirochaetota</taxon>
        <taxon>Spirochaetia</taxon>
        <taxon>Leptospirales</taxon>
        <taxon>Leptospiraceae</taxon>
        <taxon>Leptospira</taxon>
    </lineage>
</organism>
<keyword evidence="2" id="KW-1185">Reference proteome</keyword>
<dbReference type="Proteomes" id="UP000297693">
    <property type="component" value="Unassembled WGS sequence"/>
</dbReference>
<proteinExistence type="predicted"/>
<dbReference type="InterPro" id="IPR011050">
    <property type="entry name" value="Pectin_lyase_fold/virulence"/>
</dbReference>
<reference evidence="1" key="1">
    <citation type="journal article" date="2019" name="PLoS Negl. Trop. Dis.">
        <title>Revisiting the worldwide diversity of Leptospira species in the environment.</title>
        <authorList>
            <person name="Vincent A.T."/>
            <person name="Schiettekatte O."/>
            <person name="Bourhy P."/>
            <person name="Veyrier F.J."/>
            <person name="Picardeau M."/>
        </authorList>
    </citation>
    <scope>NUCLEOTIDE SEQUENCE [LARGE SCALE GENOMIC DNA]</scope>
    <source>
        <strain evidence="1">201702476</strain>
    </source>
</reference>
<sequence>MSFLKNRYMLLFGIGLAFCTSCIAPVQQSWIELASFLRNQSTRTAITSTGKVFVTVSGLEGSGLALTLNDSENLNVNSNGEVFFDTLIAQGATYAVVVKTQPTNPTQSCSVSGGTGTLVSGDIKSIVVNCSTTRYTLGGSISGLLGTGLVLTNNGTDTLSLSSDGSFAFTTTYNVGATYSVVVTTSPIHPTQTCSVTNGSGSFTSANNISNLSISCTTTGRAIRVNVSGIASGNLTLSNNNSDSLTVTSNGSFVFPTDVAIGSGYSVTVTSSPSSHVCALSSATGTISTSDATVTVNCFSLLAQTPANFSVLNTNQSIVFRFSAAVTNTSCTFGTGNLTTGGTASFSVSTTNLTNDTLTLSTSTTWNPASVSHTFTCTSAAGNSLASGSIAVRYTIPSSTKYVSTASGSDANPGTAASPYATIQYAIGAMNPCGTPPCVILVEDGTYETTTNITVYNNVSLYGGYTPGTSFATRNSSARQTIIQKSTPTDCGGALFSGPNPCPTLRIDPAVTNATYVDGFKIIGATDSNETVAVSVITGKVILSNNTLQGGTGNKAAGLFLSNFGGSNTSDTTMGAILSNTITGGSCTPVSCETYGVFYFSSTGGLFPFLQSNTITGGTCSSLSCKSYGFYLVTASSPDLTLIRYNTINGGTLSSSLSGSESVGLHINNNSVAGKIYGNSISAGTAETSVGVSLGVAMGSFALGDNSLKSGNTVYGGVGGLFSYGVRMPAGGSVFSNSIHGGNVTSSSSATTRGIYSASGVVSINNNRIYGGNATATGSSASFSYGLDISSPSATSIVDGNHISAGNSRNNGTSNSFTFGAYFNSVSSSLNIYNNMIDGGTCSLANSTYTCRSLGLALNQNTFATNIFYNTIYSGVAEDISIPLYFLGTSSQNANVQNNILYTEVGASTRHCLLHDGLTEATNLTSLKGNVFYGCPTLVKYPSTTADNICSGGVVSDGACGTSSISTISTLNVYVDPRQSVTTTTYSMKFRNYSSSSPCTATRILNTLGSPAYDIFNAARPGSVTGISAGAIEYDGTCQ</sequence>
<gene>
    <name evidence="1" type="ORF">EHQ58_06905</name>
</gene>
<dbReference type="Gene3D" id="2.160.20.10">
    <property type="entry name" value="Single-stranded right-handed beta-helix, Pectin lyase-like"/>
    <property type="match status" value="1"/>
</dbReference>
<evidence type="ECO:0000313" key="2">
    <source>
        <dbReference type="Proteomes" id="UP000297693"/>
    </source>
</evidence>
<evidence type="ECO:0000313" key="1">
    <source>
        <dbReference type="EMBL" id="TGL60223.1"/>
    </source>
</evidence>
<name>A0A4R9K2I6_9LEPT</name>
<dbReference type="EMBL" id="RQGD01000022">
    <property type="protein sequence ID" value="TGL60223.1"/>
    <property type="molecule type" value="Genomic_DNA"/>
</dbReference>
<comment type="caution">
    <text evidence="1">The sequence shown here is derived from an EMBL/GenBank/DDBJ whole genome shotgun (WGS) entry which is preliminary data.</text>
</comment>
<dbReference type="InterPro" id="IPR012334">
    <property type="entry name" value="Pectin_lyas_fold"/>
</dbReference>
<protein>
    <submittedName>
        <fullName evidence="1">Uncharacterized protein</fullName>
    </submittedName>
</protein>
<accession>A0A4R9K2I6</accession>
<dbReference type="SUPFAM" id="SSF51126">
    <property type="entry name" value="Pectin lyase-like"/>
    <property type="match status" value="1"/>
</dbReference>